<keyword evidence="6 8" id="KW-0460">Magnesium</keyword>
<dbReference type="Proteomes" id="UP000177960">
    <property type="component" value="Unassembled WGS sequence"/>
</dbReference>
<dbReference type="SUPFAM" id="SSF50249">
    <property type="entry name" value="Nucleic acid-binding proteins"/>
    <property type="match status" value="1"/>
</dbReference>
<dbReference type="InterPro" id="IPR036612">
    <property type="entry name" value="KH_dom_type_1_sf"/>
</dbReference>
<dbReference type="PANTHER" id="PTHR11252">
    <property type="entry name" value="POLYRIBONUCLEOTIDE NUCLEOTIDYLTRANSFERASE"/>
    <property type="match status" value="1"/>
</dbReference>
<dbReference type="HAMAP" id="MF_01595">
    <property type="entry name" value="PNPase"/>
    <property type="match status" value="1"/>
</dbReference>
<dbReference type="SUPFAM" id="SSF54211">
    <property type="entry name" value="Ribosomal protein S5 domain 2-like"/>
    <property type="match status" value="2"/>
</dbReference>
<comment type="similarity">
    <text evidence="1 8">Belongs to the polyribonucleotide nucleotidyltransferase family.</text>
</comment>
<dbReference type="GO" id="GO:0006402">
    <property type="term" value="P:mRNA catabolic process"/>
    <property type="evidence" value="ECO:0007669"/>
    <property type="project" value="UniProtKB-UniRule"/>
</dbReference>
<dbReference type="NCBIfam" id="TIGR03591">
    <property type="entry name" value="polynuc_phos"/>
    <property type="match status" value="1"/>
</dbReference>
<dbReference type="FunFam" id="3.30.230.70:FF:000001">
    <property type="entry name" value="Polyribonucleotide nucleotidyltransferase"/>
    <property type="match status" value="1"/>
</dbReference>
<feature type="binding site" evidence="8">
    <location>
        <position position="494"/>
    </location>
    <ligand>
        <name>Mg(2+)</name>
        <dbReference type="ChEBI" id="CHEBI:18420"/>
    </ligand>
</feature>
<dbReference type="GO" id="GO:0006396">
    <property type="term" value="P:RNA processing"/>
    <property type="evidence" value="ECO:0007669"/>
    <property type="project" value="InterPro"/>
</dbReference>
<dbReference type="Gene3D" id="3.30.1370.10">
    <property type="entry name" value="K Homology domain, type 1"/>
    <property type="match status" value="1"/>
</dbReference>
<evidence type="ECO:0000256" key="7">
    <source>
        <dbReference type="ARBA" id="ARBA00022884"/>
    </source>
</evidence>
<evidence type="ECO:0000256" key="8">
    <source>
        <dbReference type="HAMAP-Rule" id="MF_01595"/>
    </source>
</evidence>
<evidence type="ECO:0000256" key="1">
    <source>
        <dbReference type="ARBA" id="ARBA00007404"/>
    </source>
</evidence>
<feature type="domain" description="S1 motif" evidence="9">
    <location>
        <begin position="631"/>
        <end position="698"/>
    </location>
</feature>
<protein>
    <recommendedName>
        <fullName evidence="8">Polyribonucleotide nucleotidyltransferase</fullName>
        <ecNumber evidence="8">2.7.7.8</ecNumber>
    </recommendedName>
    <alternativeName>
        <fullName evidence="8">Polynucleotide phosphorylase</fullName>
        <shortName evidence="8">PNPase</shortName>
    </alternativeName>
</protein>
<dbReference type="STRING" id="1798404.A3B92_04180"/>
<dbReference type="InterPro" id="IPR015847">
    <property type="entry name" value="ExoRNase_PH_dom2"/>
</dbReference>
<dbReference type="Pfam" id="PF00575">
    <property type="entry name" value="S1"/>
    <property type="match status" value="1"/>
</dbReference>
<dbReference type="Pfam" id="PF03725">
    <property type="entry name" value="RNase_PH_C"/>
    <property type="match status" value="1"/>
</dbReference>
<dbReference type="InterPro" id="IPR003029">
    <property type="entry name" value="S1_domain"/>
</dbReference>
<comment type="caution">
    <text evidence="10">The sequence shown here is derived from an EMBL/GenBank/DDBJ whole genome shotgun (WGS) entry which is preliminary data.</text>
</comment>
<keyword evidence="5 8" id="KW-0479">Metal-binding</keyword>
<dbReference type="SMART" id="SM00316">
    <property type="entry name" value="S1"/>
    <property type="match status" value="1"/>
</dbReference>
<proteinExistence type="inferred from homology"/>
<sequence length="702" mass="77522">MDLERKQYKTEFAGQELILEISRIAEQANAAVIGKYGDTAVLATAVMSEKDKAGDYFPLMVNYEEKFYAAGKILGSRFMRREGRSSDEAILSGRIIDRTIRPLFNQSTRREVQVVVTTLSYDGENDPDFISLIAASTALGISNIPWNGPVAGVTVAKIKSEEEFLINPKISELKEKPVEFKAFTAGTKDRINMVELEGDEADESSLLKGFEQAQKDISDLVDFQEKIIKELGKKKEKVAVAEPDKKVEKEVSSFLKNKLEAAVFHPNKIEMKHKIGELKNSLKEMLADKKFSESEIAGADTLFEEEINQLVHKKALKEEKRPDGRKLDEVRELYAETGLFKRLHGSALFVRGNTQSLALTTLGGPGDQQLMETIEFSGKRRFMLHYNFPPYSVGEIRPFRGPGRRDIGHGALAEKALRQLLPPKEQFPYTIRLVSEILSSNGSSSMATVCAGSLSLMDAGVPIRRPAAGIAMGLMMDENGKEYKVLTDIQGPEDHHGDMDFKIAGTEQGVTAMQLDVKIQGLTSEIIAKTMEQAKKARLHILKTINQTLSQPREKLSPFAPAILSLHIDPERIGELIGPGGKVINGIIEKTGATDIDIEEDGTVFITASNQEIGQKAYDEVSAIMKEYAIGDIVEGTVVKILDFGAILEFGPGKDGMIHVSELKEGFVKKVEDVVKVGDIVRAKIVKKENGKIGLSIKQLNR</sequence>
<evidence type="ECO:0000256" key="5">
    <source>
        <dbReference type="ARBA" id="ARBA00022723"/>
    </source>
</evidence>
<dbReference type="InterPro" id="IPR012340">
    <property type="entry name" value="NA-bd_OB-fold"/>
</dbReference>
<comment type="subcellular location">
    <subcellularLocation>
        <location evidence="8">Cytoplasm</location>
    </subcellularLocation>
</comment>
<organism evidence="10 11">
    <name type="scientific">Candidatus Harrisonbacteria bacterium RIFCSPHIGHO2_02_FULL_42_16</name>
    <dbReference type="NCBI Taxonomy" id="1798404"/>
    <lineage>
        <taxon>Bacteria</taxon>
        <taxon>Candidatus Harrisoniibacteriota</taxon>
    </lineage>
</organism>
<dbReference type="CDD" id="cd11364">
    <property type="entry name" value="RNase_PH_PNPase_2"/>
    <property type="match status" value="1"/>
</dbReference>
<dbReference type="PANTHER" id="PTHR11252:SF0">
    <property type="entry name" value="POLYRIBONUCLEOTIDE NUCLEOTIDYLTRANSFERASE 1, MITOCHONDRIAL"/>
    <property type="match status" value="1"/>
</dbReference>
<dbReference type="PROSITE" id="PS50084">
    <property type="entry name" value="KH_TYPE_1"/>
    <property type="match status" value="1"/>
</dbReference>
<dbReference type="EMBL" id="MHJG01000011">
    <property type="protein sequence ID" value="OGY63999.1"/>
    <property type="molecule type" value="Genomic_DNA"/>
</dbReference>
<dbReference type="GO" id="GO:0005829">
    <property type="term" value="C:cytosol"/>
    <property type="evidence" value="ECO:0007669"/>
    <property type="project" value="TreeGrafter"/>
</dbReference>
<dbReference type="EC" id="2.7.7.8" evidence="8"/>
<dbReference type="Pfam" id="PF01138">
    <property type="entry name" value="RNase_PH"/>
    <property type="match status" value="2"/>
</dbReference>
<comment type="catalytic activity">
    <reaction evidence="8">
        <text>RNA(n+1) + phosphate = RNA(n) + a ribonucleoside 5'-diphosphate</text>
        <dbReference type="Rhea" id="RHEA:22096"/>
        <dbReference type="Rhea" id="RHEA-COMP:14527"/>
        <dbReference type="Rhea" id="RHEA-COMP:17342"/>
        <dbReference type="ChEBI" id="CHEBI:43474"/>
        <dbReference type="ChEBI" id="CHEBI:57930"/>
        <dbReference type="ChEBI" id="CHEBI:140395"/>
        <dbReference type="EC" id="2.7.7.8"/>
    </reaction>
</comment>
<dbReference type="FunFam" id="3.30.1370.10:FF:000001">
    <property type="entry name" value="Polyribonucleotide nucleotidyltransferase"/>
    <property type="match status" value="1"/>
</dbReference>
<dbReference type="SUPFAM" id="SSF55666">
    <property type="entry name" value="Ribonuclease PH domain 2-like"/>
    <property type="match status" value="2"/>
</dbReference>
<comment type="function">
    <text evidence="8">Involved in mRNA degradation. Catalyzes the phosphorolysis of single-stranded polyribonucleotides processively in the 3'- to 5'-direction.</text>
</comment>
<dbReference type="InterPro" id="IPR036456">
    <property type="entry name" value="PNPase_PH_RNA-bd_sf"/>
</dbReference>
<dbReference type="Gene3D" id="2.40.50.140">
    <property type="entry name" value="Nucleic acid-binding proteins"/>
    <property type="match status" value="1"/>
</dbReference>
<dbReference type="InterPro" id="IPR020568">
    <property type="entry name" value="Ribosomal_Su5_D2-typ_SF"/>
</dbReference>
<feature type="binding site" evidence="8">
    <location>
        <position position="500"/>
    </location>
    <ligand>
        <name>Mg(2+)</name>
        <dbReference type="ChEBI" id="CHEBI:18420"/>
    </ligand>
</feature>
<comment type="cofactor">
    <cofactor evidence="8">
        <name>Mg(2+)</name>
        <dbReference type="ChEBI" id="CHEBI:18420"/>
    </cofactor>
</comment>
<dbReference type="InterPro" id="IPR004087">
    <property type="entry name" value="KH_dom"/>
</dbReference>
<accession>A0A1G1ZHT8</accession>
<dbReference type="GO" id="GO:0004654">
    <property type="term" value="F:polyribonucleotide nucleotidyltransferase activity"/>
    <property type="evidence" value="ECO:0007669"/>
    <property type="project" value="UniProtKB-UniRule"/>
</dbReference>
<dbReference type="InterPro" id="IPR004088">
    <property type="entry name" value="KH_dom_type_1"/>
</dbReference>
<dbReference type="FunFam" id="3.30.230.70:FF:000002">
    <property type="entry name" value="Polyribonucleotide nucleotidyltransferase"/>
    <property type="match status" value="1"/>
</dbReference>
<evidence type="ECO:0000259" key="9">
    <source>
        <dbReference type="PROSITE" id="PS50126"/>
    </source>
</evidence>
<evidence type="ECO:0000256" key="2">
    <source>
        <dbReference type="ARBA" id="ARBA00022490"/>
    </source>
</evidence>
<evidence type="ECO:0000313" key="11">
    <source>
        <dbReference type="Proteomes" id="UP000177960"/>
    </source>
</evidence>
<dbReference type="Gene3D" id="3.30.230.70">
    <property type="entry name" value="GHMP Kinase, N-terminal domain"/>
    <property type="match status" value="2"/>
</dbReference>
<dbReference type="SUPFAM" id="SSF54791">
    <property type="entry name" value="Eukaryotic type KH-domain (KH-domain type I)"/>
    <property type="match status" value="1"/>
</dbReference>
<dbReference type="NCBIfam" id="NF008805">
    <property type="entry name" value="PRK11824.1"/>
    <property type="match status" value="1"/>
</dbReference>
<dbReference type="CDD" id="cd02393">
    <property type="entry name" value="KH-I_PNPase"/>
    <property type="match status" value="1"/>
</dbReference>
<keyword evidence="3 8" id="KW-0808">Transferase</keyword>
<evidence type="ECO:0000313" key="10">
    <source>
        <dbReference type="EMBL" id="OGY63999.1"/>
    </source>
</evidence>
<dbReference type="PROSITE" id="PS50126">
    <property type="entry name" value="S1"/>
    <property type="match status" value="1"/>
</dbReference>
<dbReference type="InterPro" id="IPR012162">
    <property type="entry name" value="PNPase"/>
</dbReference>
<keyword evidence="7 8" id="KW-0694">RNA-binding</keyword>
<evidence type="ECO:0000256" key="6">
    <source>
        <dbReference type="ARBA" id="ARBA00022842"/>
    </source>
</evidence>
<dbReference type="GO" id="GO:0000175">
    <property type="term" value="F:3'-5'-RNA exonuclease activity"/>
    <property type="evidence" value="ECO:0007669"/>
    <property type="project" value="TreeGrafter"/>
</dbReference>
<dbReference type="SMART" id="SM00322">
    <property type="entry name" value="KH"/>
    <property type="match status" value="1"/>
</dbReference>
<reference evidence="10 11" key="1">
    <citation type="journal article" date="2016" name="Nat. Commun.">
        <title>Thousands of microbial genomes shed light on interconnected biogeochemical processes in an aquifer system.</title>
        <authorList>
            <person name="Anantharaman K."/>
            <person name="Brown C.T."/>
            <person name="Hug L.A."/>
            <person name="Sharon I."/>
            <person name="Castelle C.J."/>
            <person name="Probst A.J."/>
            <person name="Thomas B.C."/>
            <person name="Singh A."/>
            <person name="Wilkins M.J."/>
            <person name="Karaoz U."/>
            <person name="Brodie E.L."/>
            <person name="Williams K.H."/>
            <person name="Hubbard S.S."/>
            <person name="Banfield J.F."/>
        </authorList>
    </citation>
    <scope>NUCLEOTIDE SEQUENCE [LARGE SCALE GENOMIC DNA]</scope>
</reference>
<name>A0A1G1ZHT8_9BACT</name>
<dbReference type="InterPro" id="IPR001247">
    <property type="entry name" value="ExoRNase_PH_dom1"/>
</dbReference>
<evidence type="ECO:0000256" key="3">
    <source>
        <dbReference type="ARBA" id="ARBA00022679"/>
    </source>
</evidence>
<dbReference type="PIRSF" id="PIRSF005499">
    <property type="entry name" value="PNPase"/>
    <property type="match status" value="1"/>
</dbReference>
<keyword evidence="4 8" id="KW-0548">Nucleotidyltransferase</keyword>
<dbReference type="InterPro" id="IPR027408">
    <property type="entry name" value="PNPase/RNase_PH_dom_sf"/>
</dbReference>
<dbReference type="AlphaFoldDB" id="A0A1G1ZHT8"/>
<gene>
    <name evidence="8" type="primary">pnp</name>
    <name evidence="10" type="ORF">A3B92_04180</name>
</gene>
<evidence type="ECO:0000256" key="4">
    <source>
        <dbReference type="ARBA" id="ARBA00022695"/>
    </source>
</evidence>
<dbReference type="SUPFAM" id="SSF46915">
    <property type="entry name" value="Polynucleotide phosphorylase/guanosine pentaphosphate synthase (PNPase/GPSI), domain 3"/>
    <property type="match status" value="1"/>
</dbReference>
<dbReference type="GO" id="GO:0000287">
    <property type="term" value="F:magnesium ion binding"/>
    <property type="evidence" value="ECO:0007669"/>
    <property type="project" value="UniProtKB-UniRule"/>
</dbReference>
<dbReference type="Pfam" id="PF00013">
    <property type="entry name" value="KH_1"/>
    <property type="match status" value="1"/>
</dbReference>
<keyword evidence="2 8" id="KW-0963">Cytoplasm</keyword>
<dbReference type="GO" id="GO:0003723">
    <property type="term" value="F:RNA binding"/>
    <property type="evidence" value="ECO:0007669"/>
    <property type="project" value="UniProtKB-UniRule"/>
</dbReference>
<dbReference type="InterPro" id="IPR036345">
    <property type="entry name" value="ExoRNase_PH_dom2_sf"/>
</dbReference>